<dbReference type="EC" id="2.1.1.-" evidence="3"/>
<dbReference type="Proteomes" id="UP001459714">
    <property type="component" value="Unassembled WGS sequence"/>
</dbReference>
<organism evidence="3 4">
    <name type="scientific">Caldifermentibacillus hisashii</name>
    <dbReference type="NCBI Taxonomy" id="996558"/>
    <lineage>
        <taxon>Bacteria</taxon>
        <taxon>Bacillati</taxon>
        <taxon>Bacillota</taxon>
        <taxon>Bacilli</taxon>
        <taxon>Bacillales</taxon>
        <taxon>Bacillaceae</taxon>
        <taxon>Caldifermentibacillus</taxon>
    </lineage>
</organism>
<keyword evidence="1 3" id="KW-0808">Transferase</keyword>
<name>A0ABU9JZ92_9BACI</name>
<evidence type="ECO:0000313" key="4">
    <source>
        <dbReference type="Proteomes" id="UP001459714"/>
    </source>
</evidence>
<proteinExistence type="predicted"/>
<evidence type="ECO:0000259" key="2">
    <source>
        <dbReference type="Pfam" id="PF03848"/>
    </source>
</evidence>
<evidence type="ECO:0000256" key="1">
    <source>
        <dbReference type="ARBA" id="ARBA00022679"/>
    </source>
</evidence>
<dbReference type="Gene3D" id="3.40.50.150">
    <property type="entry name" value="Vaccinia Virus protein VP39"/>
    <property type="match status" value="1"/>
</dbReference>
<dbReference type="SUPFAM" id="SSF53335">
    <property type="entry name" value="S-adenosyl-L-methionine-dependent methyltransferases"/>
    <property type="match status" value="1"/>
</dbReference>
<dbReference type="InterPro" id="IPR015985">
    <property type="entry name" value="TehB-like_dom"/>
</dbReference>
<comment type="caution">
    <text evidence="3">The sequence shown here is derived from an EMBL/GenBank/DDBJ whole genome shotgun (WGS) entry which is preliminary data.</text>
</comment>
<dbReference type="InterPro" id="IPR029063">
    <property type="entry name" value="SAM-dependent_MTases_sf"/>
</dbReference>
<dbReference type="PANTHER" id="PTHR43861">
    <property type="entry name" value="TRANS-ACONITATE 2-METHYLTRANSFERASE-RELATED"/>
    <property type="match status" value="1"/>
</dbReference>
<gene>
    <name evidence="3" type="ORF">NST17_13385</name>
</gene>
<dbReference type="RefSeq" id="WP_342014899.1">
    <property type="nucleotide sequence ID" value="NZ_CP155465.1"/>
</dbReference>
<keyword evidence="4" id="KW-1185">Reference proteome</keyword>
<evidence type="ECO:0000313" key="3">
    <source>
        <dbReference type="EMBL" id="MEL3958181.1"/>
    </source>
</evidence>
<dbReference type="PANTHER" id="PTHR43861:SF3">
    <property type="entry name" value="PUTATIVE (AFU_ORTHOLOGUE AFUA_2G14390)-RELATED"/>
    <property type="match status" value="1"/>
</dbReference>
<accession>A0ABU9JZ92</accession>
<dbReference type="EMBL" id="JBBYAK010000001">
    <property type="protein sequence ID" value="MEL3958181.1"/>
    <property type="molecule type" value="Genomic_DNA"/>
</dbReference>
<keyword evidence="3" id="KW-0489">Methyltransferase</keyword>
<protein>
    <submittedName>
        <fullName evidence="3">Class I SAM-dependent methyltransferase</fullName>
        <ecNumber evidence="3">2.1.1.-</ecNumber>
    </submittedName>
</protein>
<dbReference type="Pfam" id="PF03848">
    <property type="entry name" value="TehB"/>
    <property type="match status" value="1"/>
</dbReference>
<dbReference type="CDD" id="cd02440">
    <property type="entry name" value="AdoMet_MTases"/>
    <property type="match status" value="1"/>
</dbReference>
<dbReference type="GO" id="GO:0008168">
    <property type="term" value="F:methyltransferase activity"/>
    <property type="evidence" value="ECO:0007669"/>
    <property type="project" value="UniProtKB-KW"/>
</dbReference>
<sequence>MNQGYWERGYRNVDNLWGFTPNNLLSTYIDLVPKSGKVFDVGIGEGRNALYFAKQGYKVEGIDISETAINRCLLLSKEHNVNINAKVDDIRTYDIKKEEYSLIILSNVLNFFSIKEVNDIITKLKNGLKENGLFYINVFDNEEPSLTIAKERCKKIADFTFYDEENKMYLHYFTQEELENLVADYETISFVKSKFLDVTHGQPHYHSTLEILSKKSRS</sequence>
<reference evidence="3 4" key="1">
    <citation type="submission" date="2024-03" db="EMBL/GenBank/DDBJ databases">
        <title>Bacilli Hybrid Assemblies.</title>
        <authorList>
            <person name="Kovac J."/>
        </authorList>
    </citation>
    <scope>NUCLEOTIDE SEQUENCE [LARGE SCALE GENOMIC DNA]</scope>
    <source>
        <strain evidence="3 4">FSL M8-0022</strain>
    </source>
</reference>
<feature type="domain" description="Tellurite resistance methyltransferase TehB-like" evidence="2">
    <location>
        <begin position="34"/>
        <end position="173"/>
    </location>
</feature>
<dbReference type="GO" id="GO:0032259">
    <property type="term" value="P:methylation"/>
    <property type="evidence" value="ECO:0007669"/>
    <property type="project" value="UniProtKB-KW"/>
</dbReference>